<keyword evidence="1" id="KW-0472">Membrane</keyword>
<evidence type="ECO:0000313" key="3">
    <source>
        <dbReference type="Proteomes" id="UP000295606"/>
    </source>
</evidence>
<dbReference type="EMBL" id="SMOD01000003">
    <property type="protein sequence ID" value="TDG09802.1"/>
    <property type="molecule type" value="Genomic_DNA"/>
</dbReference>
<dbReference type="RefSeq" id="WP_133180619.1">
    <property type="nucleotide sequence ID" value="NZ_SMOD01000003.1"/>
</dbReference>
<name>A0A4R5LJL2_9BURK</name>
<dbReference type="OrthoDB" id="9114308at2"/>
<accession>A0A4R5LJL2</accession>
<dbReference type="AlphaFoldDB" id="A0A4R5LJL2"/>
<dbReference type="Proteomes" id="UP000295606">
    <property type="component" value="Unassembled WGS sequence"/>
</dbReference>
<keyword evidence="1" id="KW-1133">Transmembrane helix</keyword>
<protein>
    <submittedName>
        <fullName evidence="2">Uncharacterized protein</fullName>
    </submittedName>
</protein>
<gene>
    <name evidence="2" type="ORF">E1N52_04580</name>
</gene>
<feature type="transmembrane region" description="Helical" evidence="1">
    <location>
        <begin position="64"/>
        <end position="85"/>
    </location>
</feature>
<reference evidence="2 3" key="1">
    <citation type="submission" date="2019-03" db="EMBL/GenBank/DDBJ databases">
        <title>Paraburkholderia sp. isolated from native Mimosa gymnas in Guartela State Park, Brazil.</title>
        <authorList>
            <person name="Paulitsch F."/>
            <person name="Hungria M."/>
            <person name="Delamuta J.R.M."/>
            <person name="Ribeiro R.A."/>
            <person name="Dall'Agnol R."/>
            <person name="Silva J.S.B."/>
        </authorList>
    </citation>
    <scope>NUCLEOTIDE SEQUENCE [LARGE SCALE GENOMIC DNA]</scope>
    <source>
        <strain evidence="2 3">CNPSo 3008</strain>
    </source>
</reference>
<organism evidence="2 3">
    <name type="scientific">Paraburkholderia guartelaensis</name>
    <dbReference type="NCBI Taxonomy" id="2546446"/>
    <lineage>
        <taxon>Bacteria</taxon>
        <taxon>Pseudomonadati</taxon>
        <taxon>Pseudomonadota</taxon>
        <taxon>Betaproteobacteria</taxon>
        <taxon>Burkholderiales</taxon>
        <taxon>Burkholderiaceae</taxon>
        <taxon>Paraburkholderia</taxon>
    </lineage>
</organism>
<proteinExistence type="predicted"/>
<evidence type="ECO:0000313" key="2">
    <source>
        <dbReference type="EMBL" id="TDG09802.1"/>
    </source>
</evidence>
<sequence length="86" mass="9592">MKIVDLVCIIGVAGTYALVSHVGYCMHIRKMKEAIESEPFALRGVTRREASARLLIWEAQKKRVLPTASLLAVLLYALDGLFSFIQ</sequence>
<feature type="transmembrane region" description="Helical" evidence="1">
    <location>
        <begin position="6"/>
        <end position="26"/>
    </location>
</feature>
<evidence type="ECO:0000256" key="1">
    <source>
        <dbReference type="SAM" id="Phobius"/>
    </source>
</evidence>
<keyword evidence="1" id="KW-0812">Transmembrane</keyword>
<comment type="caution">
    <text evidence="2">The sequence shown here is derived from an EMBL/GenBank/DDBJ whole genome shotgun (WGS) entry which is preliminary data.</text>
</comment>